<dbReference type="EMBL" id="AOIP01000032">
    <property type="protein sequence ID" value="ELZ03814.1"/>
    <property type="molecule type" value="Genomic_DNA"/>
</dbReference>
<organism evidence="2 3">
    <name type="scientific">Natrialba aegyptia DSM 13077</name>
    <dbReference type="NCBI Taxonomy" id="1227491"/>
    <lineage>
        <taxon>Archaea</taxon>
        <taxon>Methanobacteriati</taxon>
        <taxon>Methanobacteriota</taxon>
        <taxon>Stenosarchaea group</taxon>
        <taxon>Halobacteria</taxon>
        <taxon>Halobacteriales</taxon>
        <taxon>Natrialbaceae</taxon>
        <taxon>Natrialba</taxon>
    </lineage>
</organism>
<reference evidence="2 3" key="1">
    <citation type="journal article" date="2014" name="PLoS Genet.">
        <title>Phylogenetically driven sequencing of extremely halophilic archaea reveals strategies for static and dynamic osmo-response.</title>
        <authorList>
            <person name="Becker E.A."/>
            <person name="Seitzer P.M."/>
            <person name="Tritt A."/>
            <person name="Larsen D."/>
            <person name="Krusor M."/>
            <person name="Yao A.I."/>
            <person name="Wu D."/>
            <person name="Madern D."/>
            <person name="Eisen J.A."/>
            <person name="Darling A.E."/>
            <person name="Facciotti M.T."/>
        </authorList>
    </citation>
    <scope>NUCLEOTIDE SEQUENCE [LARGE SCALE GENOMIC DNA]</scope>
    <source>
        <strain evidence="2 3">DSM 13077</strain>
    </source>
</reference>
<feature type="domain" description="DUF7979" evidence="1">
    <location>
        <begin position="5"/>
        <end position="75"/>
    </location>
</feature>
<dbReference type="Pfam" id="PF25934">
    <property type="entry name" value="DUF7979"/>
    <property type="match status" value="1"/>
</dbReference>
<accession>M0B2A0</accession>
<dbReference type="InterPro" id="IPR058285">
    <property type="entry name" value="DUF7979"/>
</dbReference>
<dbReference type="RefSeq" id="WP_006666552.1">
    <property type="nucleotide sequence ID" value="NZ_AOIP01000032.1"/>
</dbReference>
<protein>
    <recommendedName>
        <fullName evidence="1">DUF7979 domain-containing protein</fullName>
    </recommendedName>
</protein>
<evidence type="ECO:0000313" key="3">
    <source>
        <dbReference type="Proteomes" id="UP000011591"/>
    </source>
</evidence>
<evidence type="ECO:0000313" key="2">
    <source>
        <dbReference type="EMBL" id="ELZ03814.1"/>
    </source>
</evidence>
<gene>
    <name evidence="2" type="ORF">C480_15665</name>
</gene>
<sequence>MGVNITIERVENVPADSRVCHYDELGEDAKVALAHLTDSHEDTVDAADTADFLDATATTGFHDCELVKYTDYYEISVH</sequence>
<keyword evidence="3" id="KW-1185">Reference proteome</keyword>
<dbReference type="AlphaFoldDB" id="M0B2A0"/>
<proteinExistence type="predicted"/>
<name>M0B2A0_9EURY</name>
<comment type="caution">
    <text evidence="2">The sequence shown here is derived from an EMBL/GenBank/DDBJ whole genome shotgun (WGS) entry which is preliminary data.</text>
</comment>
<dbReference type="Proteomes" id="UP000011591">
    <property type="component" value="Unassembled WGS sequence"/>
</dbReference>
<evidence type="ECO:0000259" key="1">
    <source>
        <dbReference type="Pfam" id="PF25934"/>
    </source>
</evidence>
<dbReference type="OrthoDB" id="296997at2157"/>
<dbReference type="PATRIC" id="fig|1227491.4.peg.3217"/>